<evidence type="ECO:0000256" key="1">
    <source>
        <dbReference type="SAM" id="MobiDB-lite"/>
    </source>
</evidence>
<sequence length="933" mass="104487">MAEVAKVRVVRCPKCENILTELPEYPVNQCGGCGAVLRAKDKVPAIDGSSVKSDEERDSGGSQDLESLSVNLNYASETDREIGGVERGTRREIVFLERVVNLSNTSSGTENKEVNGGRGIRTMGSWYDRRSVEKEVVYGAEIRPSSKAMVDKLDLRNDHDMNMNMNRAELTKINMEFPPKIVGSQRSRQIPDYQAEEGNMMGFRRIPRAVAEGLRFSNSPYPDEGPSIYQPNSSYGYGDPIRNQNNPDGLNTVESLEQDRAVLLRRLDELNDQLRRSCDVSDKQKERIPVDRRMASPDPYGGRDTWLREGSSGLNRASVQSFAPDNHVQISPYFNDNHEHVPMMNRYDMDMQTFYPPSMHALNEIPGYGDRFVPQMLRKAPNQPPHPYSNQQSYDYFSGQYRDLDPNPHAPYPHNTFHQPACSCLHCYNKHWQVPAQVPPAIFYNRRFPDAPTNTMLYSRENHGTLDPQGYYPRGANPPPLHSREPQPHTRRAHNLDSEVGSSGQCLPRRVVPALGNGRRCRPTAGGAPFITCYNCFELLKLPRKLQLMEKNQQKLQCGACNTVFLCVIENKKLVVSFPAQTKQNPLEVDDGSDEVANECLLQPHSYASLGSENSHSDDYDNSGHNFQSTDTVHILSSKDQRLNLTESEKMEGRLSSSSSTSVDEQSLESTIARREVSNSAELPLKINRTRPLPGSPLQEHFDYSSNNYAVSRYEKGNESKRSDQEVVVLNKGTSRQNHVKDASVATEMEVSFNEFSNTTLSQDSGEASKEEEQPRIGKGGGSLVAGFIKRSFRDSSRSIQPVENGISNVSINGQAIPDQLVKKAEKKAGPIHPGQYWYDYQAGFWGVMGEPCLGIIPPFIEEFNYPMPWNCAAGNTDVFINGRELHQKDFDLLVSRGLPTTTDKSYIVEVSGKVRDEVSGEVLDSLGKLAPT</sequence>
<evidence type="ECO:0000313" key="4">
    <source>
        <dbReference type="EMBL" id="KAF8413295.1"/>
    </source>
</evidence>
<dbReference type="PANTHER" id="PTHR31105">
    <property type="entry name" value="EXTRA-LARGE G-PROTEIN-LIKE"/>
    <property type="match status" value="1"/>
</dbReference>
<accession>A0A834ZX09</accession>
<evidence type="ECO:0000259" key="2">
    <source>
        <dbReference type="Pfam" id="PF11331"/>
    </source>
</evidence>
<protein>
    <recommendedName>
        <fullName evidence="6">Zinc-ribbon domain-containing protein</fullName>
    </recommendedName>
</protein>
<comment type="caution">
    <text evidence="4">The sequence shown here is derived from an EMBL/GenBank/DDBJ whole genome shotgun (WGS) entry which is preliminary data.</text>
</comment>
<feature type="region of interest" description="Disordered" evidence="1">
    <location>
        <begin position="757"/>
        <end position="781"/>
    </location>
</feature>
<feature type="compositionally biased region" description="Basic and acidic residues" evidence="1">
    <location>
        <begin position="281"/>
        <end position="295"/>
    </location>
</feature>
<evidence type="ECO:0000313" key="5">
    <source>
        <dbReference type="Proteomes" id="UP000655225"/>
    </source>
</evidence>
<feature type="compositionally biased region" description="Low complexity" evidence="1">
    <location>
        <begin position="656"/>
        <end position="670"/>
    </location>
</feature>
<feature type="region of interest" description="Disordered" evidence="1">
    <location>
        <begin position="648"/>
        <end position="704"/>
    </location>
</feature>
<dbReference type="PANTHER" id="PTHR31105:SF42">
    <property type="entry name" value="OS02G0258300 PROTEIN"/>
    <property type="match status" value="1"/>
</dbReference>
<dbReference type="GO" id="GO:1900150">
    <property type="term" value="P:regulation of defense response to fungus"/>
    <property type="evidence" value="ECO:0007669"/>
    <property type="project" value="InterPro"/>
</dbReference>
<gene>
    <name evidence="4" type="ORF">HHK36_001273</name>
</gene>
<dbReference type="Pfam" id="PF22910">
    <property type="entry name" value="EDR4-like_1st"/>
    <property type="match status" value="1"/>
</dbReference>
<feature type="domain" description="Enhanced disease resistance 4-like N-terminal" evidence="3">
    <location>
        <begin position="6"/>
        <end position="39"/>
    </location>
</feature>
<feature type="region of interest" description="Disordered" evidence="1">
    <location>
        <begin position="467"/>
        <end position="503"/>
    </location>
</feature>
<dbReference type="InterPro" id="IPR021480">
    <property type="entry name" value="Zinc_ribbon_12"/>
</dbReference>
<evidence type="ECO:0008006" key="6">
    <source>
        <dbReference type="Google" id="ProtNLM"/>
    </source>
</evidence>
<dbReference type="AlphaFoldDB" id="A0A834ZX09"/>
<feature type="region of interest" description="Disordered" evidence="1">
    <location>
        <begin position="608"/>
        <end position="628"/>
    </location>
</feature>
<reference evidence="4 5" key="1">
    <citation type="submission" date="2020-04" db="EMBL/GenBank/DDBJ databases">
        <title>Plant Genome Project.</title>
        <authorList>
            <person name="Zhang R.-G."/>
        </authorList>
    </citation>
    <scope>NUCLEOTIDE SEQUENCE [LARGE SCALE GENOMIC DNA]</scope>
    <source>
        <strain evidence="4">YNK0</strain>
        <tissue evidence="4">Leaf</tissue>
    </source>
</reference>
<organism evidence="4 5">
    <name type="scientific">Tetracentron sinense</name>
    <name type="common">Spur-leaf</name>
    <dbReference type="NCBI Taxonomy" id="13715"/>
    <lineage>
        <taxon>Eukaryota</taxon>
        <taxon>Viridiplantae</taxon>
        <taxon>Streptophyta</taxon>
        <taxon>Embryophyta</taxon>
        <taxon>Tracheophyta</taxon>
        <taxon>Spermatophyta</taxon>
        <taxon>Magnoliopsida</taxon>
        <taxon>Trochodendrales</taxon>
        <taxon>Trochodendraceae</taxon>
        <taxon>Tetracentron</taxon>
    </lineage>
</organism>
<dbReference type="OMA" id="QYWYDYQ"/>
<keyword evidence="5" id="KW-1185">Reference proteome</keyword>
<feature type="compositionally biased region" description="Basic and acidic residues" evidence="1">
    <location>
        <begin position="767"/>
        <end position="776"/>
    </location>
</feature>
<feature type="domain" description="Probable zinc-ribbon" evidence="2">
    <location>
        <begin position="525"/>
        <end position="565"/>
    </location>
</feature>
<evidence type="ECO:0000259" key="3">
    <source>
        <dbReference type="Pfam" id="PF22910"/>
    </source>
</evidence>
<dbReference type="Proteomes" id="UP000655225">
    <property type="component" value="Unassembled WGS sequence"/>
</dbReference>
<dbReference type="Pfam" id="PF11331">
    <property type="entry name" value="Zn_ribbon_12"/>
    <property type="match status" value="1"/>
</dbReference>
<feature type="region of interest" description="Disordered" evidence="1">
    <location>
        <begin position="47"/>
        <end position="66"/>
    </location>
</feature>
<proteinExistence type="predicted"/>
<feature type="region of interest" description="Disordered" evidence="1">
    <location>
        <begin position="281"/>
        <end position="304"/>
    </location>
</feature>
<dbReference type="InterPro" id="IPR040244">
    <property type="entry name" value="EDR4-like"/>
</dbReference>
<dbReference type="InterPro" id="IPR055126">
    <property type="entry name" value="EDR4-like_N"/>
</dbReference>
<feature type="compositionally biased region" description="Polar residues" evidence="1">
    <location>
        <begin position="757"/>
        <end position="766"/>
    </location>
</feature>
<name>A0A834ZX09_TETSI</name>
<dbReference type="EMBL" id="JABCRI010000001">
    <property type="protein sequence ID" value="KAF8413295.1"/>
    <property type="molecule type" value="Genomic_DNA"/>
</dbReference>
<dbReference type="OrthoDB" id="2020426at2759"/>